<dbReference type="PANTHER" id="PTHR22603">
    <property type="entry name" value="CHOLINE/ETHANOALAMINE KINASE"/>
    <property type="match status" value="1"/>
</dbReference>
<evidence type="ECO:0000256" key="3">
    <source>
        <dbReference type="ARBA" id="ARBA00037883"/>
    </source>
</evidence>
<keyword evidence="6" id="KW-1185">Reference proteome</keyword>
<evidence type="ECO:0000313" key="7">
    <source>
        <dbReference type="WBParaSite" id="TREG1_132670.1"/>
    </source>
</evidence>
<evidence type="ECO:0000313" key="6">
    <source>
        <dbReference type="Proteomes" id="UP000050795"/>
    </source>
</evidence>
<dbReference type="GO" id="GO:0006646">
    <property type="term" value="P:phosphatidylethanolamine biosynthetic process"/>
    <property type="evidence" value="ECO:0007669"/>
    <property type="project" value="TreeGrafter"/>
</dbReference>
<dbReference type="Proteomes" id="UP000050795">
    <property type="component" value="Unassembled WGS sequence"/>
</dbReference>
<reference evidence="7" key="2">
    <citation type="submission" date="2023-11" db="UniProtKB">
        <authorList>
            <consortium name="WormBaseParasite"/>
        </authorList>
    </citation>
    <scope>IDENTIFICATION</scope>
</reference>
<keyword evidence="2" id="KW-1208">Phospholipid metabolism</keyword>
<dbReference type="Gene3D" id="3.30.200.20">
    <property type="entry name" value="Phosphorylase Kinase, domain 1"/>
    <property type="match status" value="1"/>
</dbReference>
<protein>
    <recommendedName>
        <fullName evidence="5">ethanolamine kinase</fullName>
        <ecNumber evidence="5">2.7.1.82</ecNumber>
    </recommendedName>
</protein>
<reference evidence="6" key="1">
    <citation type="submission" date="2022-06" db="EMBL/GenBank/DDBJ databases">
        <authorList>
            <person name="Berger JAMES D."/>
            <person name="Berger JAMES D."/>
        </authorList>
    </citation>
    <scope>NUCLEOTIDE SEQUENCE [LARGE SCALE GENOMIC DNA]</scope>
</reference>
<dbReference type="Pfam" id="PF01633">
    <property type="entry name" value="Choline_kinase"/>
    <property type="match status" value="1"/>
</dbReference>
<evidence type="ECO:0000256" key="4">
    <source>
        <dbReference type="ARBA" id="ARBA00038211"/>
    </source>
</evidence>
<evidence type="ECO:0000256" key="5">
    <source>
        <dbReference type="ARBA" id="ARBA00038874"/>
    </source>
</evidence>
<accession>A0AA85J0J0</accession>
<dbReference type="GO" id="GO:0005737">
    <property type="term" value="C:cytoplasm"/>
    <property type="evidence" value="ECO:0007669"/>
    <property type="project" value="TreeGrafter"/>
</dbReference>
<keyword evidence="1" id="KW-0443">Lipid metabolism</keyword>
<evidence type="ECO:0000256" key="1">
    <source>
        <dbReference type="ARBA" id="ARBA00023209"/>
    </source>
</evidence>
<organism evidence="6 7">
    <name type="scientific">Trichobilharzia regenti</name>
    <name type="common">Nasal bird schistosome</name>
    <dbReference type="NCBI Taxonomy" id="157069"/>
    <lineage>
        <taxon>Eukaryota</taxon>
        <taxon>Metazoa</taxon>
        <taxon>Spiralia</taxon>
        <taxon>Lophotrochozoa</taxon>
        <taxon>Platyhelminthes</taxon>
        <taxon>Trematoda</taxon>
        <taxon>Digenea</taxon>
        <taxon>Strigeidida</taxon>
        <taxon>Schistosomatoidea</taxon>
        <taxon>Schistosomatidae</taxon>
        <taxon>Trichobilharzia</taxon>
    </lineage>
</organism>
<keyword evidence="1" id="KW-0444">Lipid biosynthesis</keyword>
<dbReference type="SUPFAM" id="SSF56112">
    <property type="entry name" value="Protein kinase-like (PK-like)"/>
    <property type="match status" value="1"/>
</dbReference>
<dbReference type="PANTHER" id="PTHR22603:SF66">
    <property type="entry name" value="ETHANOLAMINE KINASE"/>
    <property type="match status" value="1"/>
</dbReference>
<dbReference type="GO" id="GO:0004305">
    <property type="term" value="F:ethanolamine kinase activity"/>
    <property type="evidence" value="ECO:0007669"/>
    <property type="project" value="UniProtKB-EC"/>
</dbReference>
<evidence type="ECO:0000256" key="2">
    <source>
        <dbReference type="ARBA" id="ARBA00023264"/>
    </source>
</evidence>
<dbReference type="AlphaFoldDB" id="A0AA85J0J0"/>
<dbReference type="InterPro" id="IPR011009">
    <property type="entry name" value="Kinase-like_dom_sf"/>
</dbReference>
<dbReference type="WBParaSite" id="TREG1_132670.1">
    <property type="protein sequence ID" value="TREG1_132670.1"/>
    <property type="gene ID" value="TREG1_132670"/>
</dbReference>
<dbReference type="Gene3D" id="3.90.1200.10">
    <property type="match status" value="1"/>
</dbReference>
<comment type="pathway">
    <text evidence="3">Phospholipid metabolism; phosphatidylethanolamine biosynthesis; phosphatidylethanolamine from ethanolamine: step 1/3.</text>
</comment>
<keyword evidence="1" id="KW-0594">Phospholipid biosynthesis</keyword>
<comment type="similarity">
    <text evidence="4">Belongs to the choline/ethanolamine kinase family.</text>
</comment>
<dbReference type="EC" id="2.7.1.82" evidence="5"/>
<proteinExistence type="inferred from homology"/>
<name>A0AA85J0J0_TRIRE</name>
<sequence length="395" mass="45898">MTTQMNGTKSDVPHFNLTINGIDDYKTIYQLILLLFPEYEQKYIVTKILNNGFSNTLLKIDYNQPDSCTTPSHSQNTTTSFLISIHGDLTSSLIDRSNEIKYMKTVKHLENYRKMYGLFNNGSVYSFIQGCDISSENLSNIKYSSLIAEKLAALHCLPIDEFRSPNELCGEDGDPRIFSRIIQWINRLQDDFINSSRKSQNYESIFPSKAYALNEMYKIKQQYIPNPISKIVLCHNDLNAANIILAPDENSIHLIDMEYCDLNYAAFDIGNHFCEFTGPYALEFDKYPSLEFQKRWMKVYLSAYREYFRSNSNLKHNDNDDELSVYTEDCLEIWLKEVNCFALLSNLLWAIWAVICAAENLTSMDYLAYAAARMKQYHHMKKWLETTFQLPIDNT</sequence>